<evidence type="ECO:0000256" key="12">
    <source>
        <dbReference type="PROSITE-ProRule" id="PRU01360"/>
    </source>
</evidence>
<keyword evidence="9 13" id="KW-0798">TonB box</keyword>
<keyword evidence="11 12" id="KW-0998">Cell outer membrane</keyword>
<evidence type="ECO:0000259" key="15">
    <source>
        <dbReference type="Pfam" id="PF00593"/>
    </source>
</evidence>
<dbReference type="SUPFAM" id="SSF56935">
    <property type="entry name" value="Porins"/>
    <property type="match status" value="1"/>
</dbReference>
<dbReference type="RefSeq" id="WP_155695284.1">
    <property type="nucleotide sequence ID" value="NZ_WOCD01000003.1"/>
</dbReference>
<evidence type="ECO:0000256" key="5">
    <source>
        <dbReference type="ARBA" id="ARBA00022692"/>
    </source>
</evidence>
<evidence type="ECO:0000256" key="4">
    <source>
        <dbReference type="ARBA" id="ARBA00022496"/>
    </source>
</evidence>
<accession>A0A6N8FCJ9</accession>
<evidence type="ECO:0000259" key="16">
    <source>
        <dbReference type="Pfam" id="PF07715"/>
    </source>
</evidence>
<keyword evidence="10 12" id="KW-0472">Membrane</keyword>
<comment type="subcellular location">
    <subcellularLocation>
        <location evidence="1 12">Cell outer membrane</location>
        <topology evidence="1 12">Multi-pass membrane protein</topology>
    </subcellularLocation>
</comment>
<sequence length="810" mass="87535">MKQNVNTALVVLLLCSSIVCANAKPLNTKPKIESVYKSSDNHIKNVSGLDFERIAVTGVVKGKSVMDSSVSISSVDLLSIEVATPRTTAEIFRLIPGVRSEATGGEGNANIAVRGLPVASGGAKFLQLQEDGLPVLQFGDIAFGNADIFLRADSTVSSVESIRGGSASTFASNSPGGIINLISKTGEDDGGSVATTFGVDYDSFKADFEYGTEINDTLRFHVGGFVRQGDGPRDAGYTANKGGQIKANITKDFDSGYVRLYFKHLDDNSIGYLPMPVRGDGSSLPGFDSLSDTPHSAYFTKTLSRGKNGELRSGDIRDGMSPLVGSFGVEASFDLGNDWQVENRFRKSSVSGTFNAPFPAEVGETSAVAESIAGSGATLEYANGPQASNSYNADYVIRVHTFDVEMDDFDNIVNDIKLTKTLDNTNVTFGYYAATQNIGMSWLWNSYLLEQKGDNAALVNVVAEDGTSYSDNGLYAYGTPFWDNCCQRNYDADYTVTAPYVAVTTDYEDFTYDASVRYDSGEARGTYAGATTGTYDMNGDGVISMPEVDVVNIDNANASPINYDWDYTSYSVGVNYKVDKDTAVFGRISHGGRANADRLLFGKVRADGSVASADAIDEVDQIEAGVKYRQNELAIFATAFYAETEEQNFEATSQRFFDRKYEAMGVEVEASYFVGNFDLRGHITLTDAEIAKDALNESVVGNTPRRQADVVYSFTGRYSFESAAVGVNLIGSSGAYAQDSNELEFDAYTQFNLFADYNLSDNLTVSFNINNAFDSEGITESEEGALPANNIIRARTLAGRTTSITLRFYF</sequence>
<gene>
    <name evidence="17" type="ORF">GNP35_06035</name>
</gene>
<keyword evidence="17" id="KW-0675">Receptor</keyword>
<dbReference type="Proteomes" id="UP000439994">
    <property type="component" value="Unassembled WGS sequence"/>
</dbReference>
<evidence type="ECO:0000313" key="17">
    <source>
        <dbReference type="EMBL" id="MUH72081.1"/>
    </source>
</evidence>
<dbReference type="EMBL" id="WOCD01000003">
    <property type="protein sequence ID" value="MUH72081.1"/>
    <property type="molecule type" value="Genomic_DNA"/>
</dbReference>
<evidence type="ECO:0000256" key="2">
    <source>
        <dbReference type="ARBA" id="ARBA00022448"/>
    </source>
</evidence>
<comment type="caution">
    <text evidence="17">The sequence shown here is derived from an EMBL/GenBank/DDBJ whole genome shotgun (WGS) entry which is preliminary data.</text>
</comment>
<dbReference type="InterPro" id="IPR039426">
    <property type="entry name" value="TonB-dep_rcpt-like"/>
</dbReference>
<dbReference type="InterPro" id="IPR037066">
    <property type="entry name" value="Plug_dom_sf"/>
</dbReference>
<evidence type="ECO:0000256" key="10">
    <source>
        <dbReference type="ARBA" id="ARBA00023136"/>
    </source>
</evidence>
<dbReference type="InterPro" id="IPR036942">
    <property type="entry name" value="Beta-barrel_TonB_sf"/>
</dbReference>
<evidence type="ECO:0000256" key="11">
    <source>
        <dbReference type="ARBA" id="ARBA00023237"/>
    </source>
</evidence>
<keyword evidence="18" id="KW-1185">Reference proteome</keyword>
<feature type="domain" description="TonB-dependent receptor-like beta-barrel" evidence="15">
    <location>
        <begin position="397"/>
        <end position="771"/>
    </location>
</feature>
<dbReference type="AlphaFoldDB" id="A0A6N8FCJ9"/>
<evidence type="ECO:0000256" key="8">
    <source>
        <dbReference type="ARBA" id="ARBA00023065"/>
    </source>
</evidence>
<dbReference type="GO" id="GO:0015344">
    <property type="term" value="F:siderophore uptake transmembrane transporter activity"/>
    <property type="evidence" value="ECO:0007669"/>
    <property type="project" value="TreeGrafter"/>
</dbReference>
<dbReference type="Pfam" id="PF07715">
    <property type="entry name" value="Plug"/>
    <property type="match status" value="1"/>
</dbReference>
<dbReference type="PANTHER" id="PTHR32552">
    <property type="entry name" value="FERRICHROME IRON RECEPTOR-RELATED"/>
    <property type="match status" value="1"/>
</dbReference>
<comment type="similarity">
    <text evidence="12 13">Belongs to the TonB-dependent receptor family.</text>
</comment>
<dbReference type="PROSITE" id="PS00018">
    <property type="entry name" value="EF_HAND_1"/>
    <property type="match status" value="1"/>
</dbReference>
<keyword evidence="2 12" id="KW-0813">Transport</keyword>
<dbReference type="OrthoDB" id="7386960at2"/>
<name>A0A6N8FCJ9_9GAMM</name>
<evidence type="ECO:0000256" key="6">
    <source>
        <dbReference type="ARBA" id="ARBA00022729"/>
    </source>
</evidence>
<dbReference type="Gene3D" id="2.170.130.10">
    <property type="entry name" value="TonB-dependent receptor, plug domain"/>
    <property type="match status" value="1"/>
</dbReference>
<dbReference type="InterPro" id="IPR012910">
    <property type="entry name" value="Plug_dom"/>
</dbReference>
<evidence type="ECO:0000256" key="1">
    <source>
        <dbReference type="ARBA" id="ARBA00004571"/>
    </source>
</evidence>
<keyword evidence="6 14" id="KW-0732">Signal</keyword>
<keyword evidence="3 12" id="KW-1134">Transmembrane beta strand</keyword>
<protein>
    <submittedName>
        <fullName evidence="17">TonB-dependent receptor plug domain-containing protein</fullName>
    </submittedName>
</protein>
<feature type="domain" description="TonB-dependent receptor plug" evidence="16">
    <location>
        <begin position="65"/>
        <end position="178"/>
    </location>
</feature>
<dbReference type="GO" id="GO:0009279">
    <property type="term" value="C:cell outer membrane"/>
    <property type="evidence" value="ECO:0007669"/>
    <property type="project" value="UniProtKB-SubCell"/>
</dbReference>
<keyword evidence="4" id="KW-0410">Iron transport</keyword>
<evidence type="ECO:0000313" key="18">
    <source>
        <dbReference type="Proteomes" id="UP000439994"/>
    </source>
</evidence>
<feature type="chain" id="PRO_5026802869" evidence="14">
    <location>
        <begin position="24"/>
        <end position="810"/>
    </location>
</feature>
<evidence type="ECO:0000256" key="9">
    <source>
        <dbReference type="ARBA" id="ARBA00023077"/>
    </source>
</evidence>
<evidence type="ECO:0000256" key="14">
    <source>
        <dbReference type="SAM" id="SignalP"/>
    </source>
</evidence>
<proteinExistence type="inferred from homology"/>
<keyword evidence="7" id="KW-0408">Iron</keyword>
<dbReference type="InterPro" id="IPR018247">
    <property type="entry name" value="EF_Hand_1_Ca_BS"/>
</dbReference>
<keyword evidence="5 12" id="KW-0812">Transmembrane</keyword>
<dbReference type="Gene3D" id="2.40.170.20">
    <property type="entry name" value="TonB-dependent receptor, beta-barrel domain"/>
    <property type="match status" value="1"/>
</dbReference>
<dbReference type="Pfam" id="PF00593">
    <property type="entry name" value="TonB_dep_Rec_b-barrel"/>
    <property type="match status" value="1"/>
</dbReference>
<evidence type="ECO:0000256" key="13">
    <source>
        <dbReference type="RuleBase" id="RU003357"/>
    </source>
</evidence>
<reference evidence="17 18" key="1">
    <citation type="submission" date="2019-11" db="EMBL/GenBank/DDBJ databases">
        <title>P. haliotis isolates from Z. marina roots.</title>
        <authorList>
            <person name="Cohen M."/>
            <person name="Jospin G."/>
            <person name="Eisen J.A."/>
            <person name="Coil D.A."/>
        </authorList>
    </citation>
    <scope>NUCLEOTIDE SEQUENCE [LARGE SCALE GENOMIC DNA]</scope>
    <source>
        <strain evidence="17 18">UCD-MCMsp1aY</strain>
    </source>
</reference>
<dbReference type="PROSITE" id="PS52016">
    <property type="entry name" value="TONB_DEPENDENT_REC_3"/>
    <property type="match status" value="1"/>
</dbReference>
<dbReference type="PANTHER" id="PTHR32552:SF89">
    <property type="entry name" value="CATECHOLATE SIDEROPHORE RECEPTOR FIU"/>
    <property type="match status" value="1"/>
</dbReference>
<keyword evidence="8" id="KW-0406">Ion transport</keyword>
<evidence type="ECO:0000256" key="3">
    <source>
        <dbReference type="ARBA" id="ARBA00022452"/>
    </source>
</evidence>
<evidence type="ECO:0000256" key="7">
    <source>
        <dbReference type="ARBA" id="ARBA00023004"/>
    </source>
</evidence>
<dbReference type="InterPro" id="IPR000531">
    <property type="entry name" value="Beta-barrel_TonB"/>
</dbReference>
<organism evidence="17 18">
    <name type="scientific">Psychrosphaera haliotis</name>
    <dbReference type="NCBI Taxonomy" id="555083"/>
    <lineage>
        <taxon>Bacteria</taxon>
        <taxon>Pseudomonadati</taxon>
        <taxon>Pseudomonadota</taxon>
        <taxon>Gammaproteobacteria</taxon>
        <taxon>Alteromonadales</taxon>
        <taxon>Pseudoalteromonadaceae</taxon>
        <taxon>Psychrosphaera</taxon>
    </lineage>
</organism>
<feature type="signal peptide" evidence="14">
    <location>
        <begin position="1"/>
        <end position="23"/>
    </location>
</feature>